<evidence type="ECO:0000313" key="10">
    <source>
        <dbReference type="EMBL" id="MBD5780769.1"/>
    </source>
</evidence>
<feature type="transmembrane region" description="Helical" evidence="7">
    <location>
        <begin position="577"/>
        <end position="597"/>
    </location>
</feature>
<dbReference type="Pfam" id="PF03706">
    <property type="entry name" value="LPG_synthase_TM"/>
    <property type="match status" value="1"/>
</dbReference>
<feature type="transmembrane region" description="Helical" evidence="7">
    <location>
        <begin position="460"/>
        <end position="479"/>
    </location>
</feature>
<organism evidence="10 11">
    <name type="scientific">Pelagicoccus enzymogenes</name>
    <dbReference type="NCBI Taxonomy" id="2773457"/>
    <lineage>
        <taxon>Bacteria</taxon>
        <taxon>Pseudomonadati</taxon>
        <taxon>Verrucomicrobiota</taxon>
        <taxon>Opitutia</taxon>
        <taxon>Puniceicoccales</taxon>
        <taxon>Pelagicoccaceae</taxon>
        <taxon>Pelagicoccus</taxon>
    </lineage>
</organism>
<dbReference type="InterPro" id="IPR022791">
    <property type="entry name" value="L-PG_synthase/AglD"/>
</dbReference>
<evidence type="ECO:0000259" key="9">
    <source>
        <dbReference type="Pfam" id="PF13439"/>
    </source>
</evidence>
<feature type="domain" description="Glycosyl transferase family 1" evidence="8">
    <location>
        <begin position="216"/>
        <end position="380"/>
    </location>
</feature>
<evidence type="ECO:0000256" key="5">
    <source>
        <dbReference type="ARBA" id="ARBA00023136"/>
    </source>
</evidence>
<evidence type="ECO:0000313" key="11">
    <source>
        <dbReference type="Proteomes" id="UP000622317"/>
    </source>
</evidence>
<reference evidence="10" key="1">
    <citation type="submission" date="2020-09" db="EMBL/GenBank/DDBJ databases">
        <title>Pelagicoccus enzymogenes sp. nov. with an EPS production, isolated from marine sediment.</title>
        <authorList>
            <person name="Feng X."/>
        </authorList>
    </citation>
    <scope>NUCLEOTIDE SEQUENCE</scope>
    <source>
        <strain evidence="10">NFK12</strain>
    </source>
</reference>
<feature type="transmembrane region" description="Helical" evidence="7">
    <location>
        <begin position="429"/>
        <end position="448"/>
    </location>
</feature>
<feature type="transmembrane region" description="Helical" evidence="7">
    <location>
        <begin position="655"/>
        <end position="678"/>
    </location>
</feature>
<evidence type="ECO:0000256" key="7">
    <source>
        <dbReference type="SAM" id="Phobius"/>
    </source>
</evidence>
<evidence type="ECO:0000256" key="2">
    <source>
        <dbReference type="ARBA" id="ARBA00022475"/>
    </source>
</evidence>
<comment type="caution">
    <text evidence="10">The sequence shown here is derived from an EMBL/GenBank/DDBJ whole genome shotgun (WGS) entry which is preliminary data.</text>
</comment>
<dbReference type="PANTHER" id="PTHR45947">
    <property type="entry name" value="SULFOQUINOVOSYL TRANSFERASE SQD2"/>
    <property type="match status" value="1"/>
</dbReference>
<dbReference type="InterPro" id="IPR001296">
    <property type="entry name" value="Glyco_trans_1"/>
</dbReference>
<dbReference type="Pfam" id="PF13439">
    <property type="entry name" value="Glyco_transf_4"/>
    <property type="match status" value="1"/>
</dbReference>
<evidence type="ECO:0000256" key="3">
    <source>
        <dbReference type="ARBA" id="ARBA00022692"/>
    </source>
</evidence>
<dbReference type="GO" id="GO:0016757">
    <property type="term" value="F:glycosyltransferase activity"/>
    <property type="evidence" value="ECO:0007669"/>
    <property type="project" value="InterPro"/>
</dbReference>
<dbReference type="CDD" id="cd03801">
    <property type="entry name" value="GT4_PimA-like"/>
    <property type="match status" value="1"/>
</dbReference>
<keyword evidence="3 7" id="KW-0812">Transmembrane</keyword>
<keyword evidence="11" id="KW-1185">Reference proteome</keyword>
<dbReference type="SUPFAM" id="SSF53756">
    <property type="entry name" value="UDP-Glycosyltransferase/glycogen phosphorylase"/>
    <property type="match status" value="1"/>
</dbReference>
<dbReference type="InterPro" id="IPR050194">
    <property type="entry name" value="Glycosyltransferase_grp1"/>
</dbReference>
<dbReference type="EMBL" id="JACYFG010000038">
    <property type="protein sequence ID" value="MBD5780769.1"/>
    <property type="molecule type" value="Genomic_DNA"/>
</dbReference>
<dbReference type="AlphaFoldDB" id="A0A927FAC8"/>
<keyword evidence="2" id="KW-1003">Cell membrane</keyword>
<evidence type="ECO:0000256" key="1">
    <source>
        <dbReference type="ARBA" id="ARBA00004651"/>
    </source>
</evidence>
<comment type="subcellular location">
    <subcellularLocation>
        <location evidence="1">Cell membrane</location>
        <topology evidence="1">Multi-pass membrane protein</topology>
    </subcellularLocation>
</comment>
<evidence type="ECO:0000259" key="8">
    <source>
        <dbReference type="Pfam" id="PF00534"/>
    </source>
</evidence>
<feature type="transmembrane region" description="Helical" evidence="7">
    <location>
        <begin position="625"/>
        <end position="649"/>
    </location>
</feature>
<feature type="domain" description="Glycosyltransferase subfamily 4-like N-terminal" evidence="9">
    <location>
        <begin position="36"/>
        <end position="201"/>
    </location>
</feature>
<dbReference type="Pfam" id="PF00534">
    <property type="entry name" value="Glycos_transf_1"/>
    <property type="match status" value="1"/>
</dbReference>
<dbReference type="InterPro" id="IPR028098">
    <property type="entry name" value="Glyco_trans_4-like_N"/>
</dbReference>
<gene>
    <name evidence="10" type="ORF">IEN85_14815</name>
</gene>
<feature type="transmembrane region" description="Helical" evidence="7">
    <location>
        <begin position="536"/>
        <end position="565"/>
    </location>
</feature>
<dbReference type="RefSeq" id="WP_191617879.1">
    <property type="nucleotide sequence ID" value="NZ_JACYFG010000038.1"/>
</dbReference>
<keyword evidence="4 7" id="KW-1133">Transmembrane helix</keyword>
<feature type="region of interest" description="Disordered" evidence="6">
    <location>
        <begin position="736"/>
        <end position="755"/>
    </location>
</feature>
<dbReference type="PANTHER" id="PTHR45947:SF3">
    <property type="entry name" value="SULFOQUINOVOSYL TRANSFERASE SQD2"/>
    <property type="match status" value="1"/>
</dbReference>
<accession>A0A927FAC8</accession>
<dbReference type="Gene3D" id="3.40.50.2000">
    <property type="entry name" value="Glycogen Phosphorylase B"/>
    <property type="match status" value="2"/>
</dbReference>
<name>A0A927FAC8_9BACT</name>
<protein>
    <submittedName>
        <fullName evidence="10">Glycosyltransferase</fullName>
    </submittedName>
</protein>
<proteinExistence type="predicted"/>
<keyword evidence="5 7" id="KW-0472">Membrane</keyword>
<evidence type="ECO:0000256" key="6">
    <source>
        <dbReference type="SAM" id="MobiDB-lite"/>
    </source>
</evidence>
<sequence length="755" mass="81700">MKNRNTENDKGGVLIVGSTYPRSQDDHQVPWLRETVNRTTAKGRRVHVLASSFRGGAETPIDGIPVFRFRYAPAGMETMTHDEGAPNKAHGLLCQLLGLLYILSGTLKAIRLATQYRYDIIHVHWPFPHGVMGWLAARLTGAKYVANCHGAELAMGRQKKWIAHALAFFLRRADRIICNSSHTRDEILKISACPATIIPYGSTVRIDAPQAAAPRAPGHPIRLLTCGRLIERKGVDVLLCALPFLLRRHNVVLDITGKGDMEEEWKALTDKLGLGNIVTFHGFVSNERLSQLYRDCDIYVHPSIFDSRGDTEGLGVVLIEALLNQKPVVASEVGGIVDVIHHLQTGVLVPENNPAELADAIELIIDKPDLAARLAESGREFALWHFDWDRVIETLDKTYLVLCENKNEADDNTPFPPSPKDKKAPTKKILTTLTIAAAAGFGVSKAAPDFAHRLGSSLQNATLAPLGLGVALYLVYRIVNSFGWGLTIKALRRPVSLAQSSKTWLISEALRWLPGQVWAYAGRVTQSSKLGMNKTFCAASISIELVLTVIAWATVAAGGLTVWGAKINLLDYLSSSALVFSSCASLLLTASAALFLMKRPESALVRKITKLFGDIKSALACRPSWSGLLAVTAFYVALCVFNGISFWFIAQSLSAAPLSLPAVIGVNAAGWLAGFLSFGAPGGLGAREATIVALLAPIMELETCIAATVIWRCAQMAIELAVLGLYLVPLPSLKTANSSPAPSHEVSQPDQKVAA</sequence>
<evidence type="ECO:0000256" key="4">
    <source>
        <dbReference type="ARBA" id="ARBA00022989"/>
    </source>
</evidence>
<dbReference type="Proteomes" id="UP000622317">
    <property type="component" value="Unassembled WGS sequence"/>
</dbReference>